<accession>A0A7D9EKR3</accession>
<proteinExistence type="predicted"/>
<reference evidence="1" key="1">
    <citation type="submission" date="2020-04" db="EMBL/GenBank/DDBJ databases">
        <authorList>
            <person name="Alioto T."/>
            <person name="Alioto T."/>
            <person name="Gomez Garrido J."/>
        </authorList>
    </citation>
    <scope>NUCLEOTIDE SEQUENCE</scope>
    <source>
        <strain evidence="1">A484AB</strain>
    </source>
</reference>
<evidence type="ECO:0000313" key="2">
    <source>
        <dbReference type="Proteomes" id="UP001152795"/>
    </source>
</evidence>
<dbReference type="AlphaFoldDB" id="A0A7D9EKR3"/>
<evidence type="ECO:0000313" key="1">
    <source>
        <dbReference type="EMBL" id="CAB4011416.1"/>
    </source>
</evidence>
<sequence length="157" mass="17531">MEYLTTGLHVIQLGTLLMQLIDTEKEGLCGNKTLKAIQTGSLAAFGLQVTVDDFNAVSGIQKESTAHTHASRQDDEKEMIKTLQPFCHKERRCNSGFQKITKSPLDKLNIVALTEWLNYHKKILSMNRHSELVINGEEQEISKDETTDVSAVGSEDL</sequence>
<keyword evidence="2" id="KW-1185">Reference proteome</keyword>
<dbReference type="Proteomes" id="UP001152795">
    <property type="component" value="Unassembled WGS sequence"/>
</dbReference>
<name>A0A7D9EKR3_PARCT</name>
<organism evidence="1 2">
    <name type="scientific">Paramuricea clavata</name>
    <name type="common">Red gorgonian</name>
    <name type="synonym">Violescent sea-whip</name>
    <dbReference type="NCBI Taxonomy" id="317549"/>
    <lineage>
        <taxon>Eukaryota</taxon>
        <taxon>Metazoa</taxon>
        <taxon>Cnidaria</taxon>
        <taxon>Anthozoa</taxon>
        <taxon>Octocorallia</taxon>
        <taxon>Malacalcyonacea</taxon>
        <taxon>Plexauridae</taxon>
        <taxon>Paramuricea</taxon>
    </lineage>
</organism>
<gene>
    <name evidence="1" type="ORF">PACLA_8A045974</name>
</gene>
<dbReference type="EMBL" id="CACRXK020007138">
    <property type="protein sequence ID" value="CAB4011416.1"/>
    <property type="molecule type" value="Genomic_DNA"/>
</dbReference>
<protein>
    <submittedName>
        <fullName evidence="1">Uncharacterized protein</fullName>
    </submittedName>
</protein>
<comment type="caution">
    <text evidence="1">The sequence shown here is derived from an EMBL/GenBank/DDBJ whole genome shotgun (WGS) entry which is preliminary data.</text>
</comment>